<reference evidence="1 2" key="1">
    <citation type="submission" date="2021-12" db="EMBL/GenBank/DDBJ databases">
        <title>Genome sequencing of bacteria with rrn-lacking chromosome and rrn-plasmid.</title>
        <authorList>
            <person name="Anda M."/>
            <person name="Iwasaki W."/>
        </authorList>
    </citation>
    <scope>NUCLEOTIDE SEQUENCE [LARGE SCALE GENOMIC DNA]</scope>
    <source>
        <strain evidence="1 2">DSM 100852</strain>
    </source>
</reference>
<dbReference type="EMBL" id="AP025314">
    <property type="protein sequence ID" value="BDD08613.1"/>
    <property type="molecule type" value="Genomic_DNA"/>
</dbReference>
<dbReference type="KEGG" id="fax:FUAX_10450"/>
<dbReference type="Pfam" id="PF08811">
    <property type="entry name" value="DUF1800"/>
    <property type="match status" value="1"/>
</dbReference>
<evidence type="ECO:0008006" key="3">
    <source>
        <dbReference type="Google" id="ProtNLM"/>
    </source>
</evidence>
<dbReference type="Proteomes" id="UP001348817">
    <property type="component" value="Chromosome"/>
</dbReference>
<proteinExistence type="predicted"/>
<protein>
    <recommendedName>
        <fullName evidence="3">DUF1800 domain-containing protein</fullName>
    </recommendedName>
</protein>
<gene>
    <name evidence="1" type="ORF">FUAX_10450</name>
</gene>
<evidence type="ECO:0000313" key="2">
    <source>
        <dbReference type="Proteomes" id="UP001348817"/>
    </source>
</evidence>
<dbReference type="InterPro" id="IPR014917">
    <property type="entry name" value="DUF1800"/>
</dbReference>
<evidence type="ECO:0000313" key="1">
    <source>
        <dbReference type="EMBL" id="BDD08613.1"/>
    </source>
</evidence>
<organism evidence="1 2">
    <name type="scientific">Fulvitalea axinellae</name>
    <dbReference type="NCBI Taxonomy" id="1182444"/>
    <lineage>
        <taxon>Bacteria</taxon>
        <taxon>Pseudomonadati</taxon>
        <taxon>Bacteroidota</taxon>
        <taxon>Cytophagia</taxon>
        <taxon>Cytophagales</taxon>
        <taxon>Persicobacteraceae</taxon>
        <taxon>Fulvitalea</taxon>
    </lineage>
</organism>
<keyword evidence="2" id="KW-1185">Reference proteome</keyword>
<accession>A0AAU9CKR3</accession>
<sequence length="600" mass="68074">MIHINSLEPQASFICLSAKPTVGTEIIITLIMHKPSSQADKATVSKLLARAVLGADLELIDSVTRKGYSNWVDEQLKRPVQISFQKTTEEIWDYFRNAYIKKWGRGKVVGNDQVQPYWFYWRMAWWHNIMNTDDQLRQRATLALSEIFVISEKSNLELSGPGLANYYDMLSKHAFGNYRDLLFDVTMHPMMGVYLSHMNNGKTDKAKNLHPDENYAREIMQLFSIGLYELNTDGTRKKDAKGNDIPTYDNNDIKEFAKIFTGFAPASYQYAWGGFEGYSVEWANEYNYLVPTINTTDPMQLMEQWHEPGKKHLLRNTAVPAGQTALQDINAAIDNLFHHPNVGPFIGKLLIQRLVTSNPSKGYVKRVAEAFNDNGKGERGDMGHVFRSILLDPEALSEKSLSDPTFGKVREPLLRATQALKAFKASNESGKFWFWGHRLEKTVEQSILASPTVFNFFLPDHQPNGPIADNDLVSPEMQIHNSATSIDYINLMYEWFYAHSPLMVTTVPSSRKIEAPETDNPVRLRKEDRVSFDFSTETALAKQPEALLDHLDILLAGGQLSDKTKKTIIQSLKPFKGDDNIVARTAAFMVMISPDYAIQK</sequence>
<dbReference type="PANTHER" id="PTHR43737:SF1">
    <property type="entry name" value="DUF1501 DOMAIN-CONTAINING PROTEIN"/>
    <property type="match status" value="1"/>
</dbReference>
<name>A0AAU9CKR3_9BACT</name>
<dbReference type="AlphaFoldDB" id="A0AAU9CKR3"/>
<dbReference type="PANTHER" id="PTHR43737">
    <property type="entry name" value="BLL7424 PROTEIN"/>
    <property type="match status" value="1"/>
</dbReference>